<dbReference type="InterPro" id="IPR018711">
    <property type="entry name" value="NAGPA"/>
</dbReference>
<evidence type="ECO:0000256" key="1">
    <source>
        <dbReference type="SAM" id="SignalP"/>
    </source>
</evidence>
<feature type="domain" description="Phosphodiester glycosidase" evidence="2">
    <location>
        <begin position="408"/>
        <end position="587"/>
    </location>
</feature>
<feature type="signal peptide" evidence="1">
    <location>
        <begin position="1"/>
        <end position="27"/>
    </location>
</feature>
<dbReference type="PANTHER" id="PTHR40446">
    <property type="entry name" value="N-ACETYLGLUCOSAMINE-1-PHOSPHODIESTER ALPHA-N-ACETYLGLUCOSAMINIDASE"/>
    <property type="match status" value="1"/>
</dbReference>
<name>A0AAW9Q180_9CYAN</name>
<reference evidence="3" key="1">
    <citation type="submission" date="2024-01" db="EMBL/GenBank/DDBJ databases">
        <title>Bank of Algae and Cyanobacteria of the Azores (BACA) strain genomes.</title>
        <authorList>
            <person name="Luz R."/>
            <person name="Cordeiro R."/>
            <person name="Fonseca A."/>
            <person name="Goncalves V."/>
        </authorList>
    </citation>
    <scope>NUCLEOTIDE SEQUENCE</scope>
    <source>
        <strain evidence="3">BACA0141</strain>
    </source>
</reference>
<dbReference type="EMBL" id="JAZBJZ010000022">
    <property type="protein sequence ID" value="MEE3716626.1"/>
    <property type="molecule type" value="Genomic_DNA"/>
</dbReference>
<keyword evidence="3" id="KW-0378">Hydrolase</keyword>
<keyword evidence="4" id="KW-1185">Reference proteome</keyword>
<dbReference type="AlphaFoldDB" id="A0AAW9Q180"/>
<gene>
    <name evidence="3" type="ORF">V2H45_07705</name>
</gene>
<dbReference type="PANTHER" id="PTHR40446:SF2">
    <property type="entry name" value="N-ACETYLGLUCOSAMINE-1-PHOSPHODIESTER ALPHA-N-ACETYLGLUCOSAMINIDASE"/>
    <property type="match status" value="1"/>
</dbReference>
<dbReference type="RefSeq" id="WP_330483055.1">
    <property type="nucleotide sequence ID" value="NZ_JAZBJZ010000022.1"/>
</dbReference>
<comment type="caution">
    <text evidence="3">The sequence shown here is derived from an EMBL/GenBank/DDBJ whole genome shotgun (WGS) entry which is preliminary data.</text>
</comment>
<evidence type="ECO:0000259" key="2">
    <source>
        <dbReference type="Pfam" id="PF09992"/>
    </source>
</evidence>
<feature type="chain" id="PRO_5043623020" evidence="1">
    <location>
        <begin position="28"/>
        <end position="597"/>
    </location>
</feature>
<proteinExistence type="predicted"/>
<evidence type="ECO:0000313" key="4">
    <source>
        <dbReference type="Proteomes" id="UP001333818"/>
    </source>
</evidence>
<sequence length="597" mass="65286">MSHRTLTTIIAASVCSILIADAAPSLALPEQGNVVQLNGQPWTGRWIRRVESDGQQSLYLQDEWVGSALGVELMDSDRVGQQRVRWFSSPFYSRVTFDRPVQHRFLDIKAIAPQWRTEISGNTLQIFTPDVAVQAIRRSKPEGGDRIVIDLSNRTPWQIQQQGNVTSLILAAELAPSIKPGVNAEKGNLISAVDIQSQSKQTILRIQTTETLQPHIETLADPPRILVDFKRGYVPTGSNILWAEGLRRIERIVALPNSNAKTEKDPKTLRFSVVYLLLDLKHRGVGMRPIWSNPNGMLGTSSLRTIADQWQATAAINGGFFNRDRRLPVGLIREGNRWVAGAVLTRGAIAWNDKGEIFMDRLSFTEEITTSNNQKITLTNLNSGYVQRGVARYTSPWGAVYTPLTENEVLVTVQGDRVVSQYQGGAVGQGQVPIPTNGYVLVVRQSPELVSQLMPGVQLKGRSVTKPTTFNTFANIVGAGPLLLKNGKVVLDAMLEQFRPPFDTQGATRSAIATTKEDGKLILATIHSTPEGILPSLLQTADILKKLGAVDALNLDGGSSSSLFLGGSIIDRDINAVAPIHNAIGIFLSPDAKSDQF</sequence>
<organism evidence="3 4">
    <name type="scientific">Tumidithrix elongata BACA0141</name>
    <dbReference type="NCBI Taxonomy" id="2716417"/>
    <lineage>
        <taxon>Bacteria</taxon>
        <taxon>Bacillati</taxon>
        <taxon>Cyanobacteriota</taxon>
        <taxon>Cyanophyceae</taxon>
        <taxon>Pseudanabaenales</taxon>
        <taxon>Pseudanabaenaceae</taxon>
        <taxon>Tumidithrix</taxon>
        <taxon>Tumidithrix elongata</taxon>
    </lineage>
</organism>
<dbReference type="Proteomes" id="UP001333818">
    <property type="component" value="Unassembled WGS sequence"/>
</dbReference>
<keyword evidence="1" id="KW-0732">Signal</keyword>
<accession>A0AAW9Q180</accession>
<evidence type="ECO:0000313" key="3">
    <source>
        <dbReference type="EMBL" id="MEE3716626.1"/>
    </source>
</evidence>
<dbReference type="Pfam" id="PF09992">
    <property type="entry name" value="NAGPA"/>
    <property type="match status" value="1"/>
</dbReference>
<keyword evidence="3" id="KW-0326">Glycosidase</keyword>
<protein>
    <submittedName>
        <fullName evidence="3">Phosphodiester glycosidase family protein</fullName>
    </submittedName>
</protein>
<dbReference type="GO" id="GO:0016798">
    <property type="term" value="F:hydrolase activity, acting on glycosyl bonds"/>
    <property type="evidence" value="ECO:0007669"/>
    <property type="project" value="UniProtKB-KW"/>
</dbReference>